<dbReference type="AlphaFoldDB" id="A0A382R1R6"/>
<evidence type="ECO:0000313" key="1">
    <source>
        <dbReference type="EMBL" id="SVC91120.1"/>
    </source>
</evidence>
<sequence>MKNILLSFISLPLVLSCLVQLNAIPLPGAKEGKQSAPRITKSGGIERDYRAGKLTEAQEKIVLALAKKQGVAKVARISTINFYPSAARGIRVDGAKEVNGREVSYKVLSVNFKPWYHPGGGPRKGDSQMGDFWAGKPRTQKKTILRVGETDYLCGSIRGIEIKECEAMLGLFLAGKFTYSPGPRINDRLLGQVDWNKPSRFSKRGDAISVGFPHKGGPGSGFFDLEVDLVGGKLNIRQM</sequence>
<dbReference type="EMBL" id="UINC01118173">
    <property type="protein sequence ID" value="SVC91120.1"/>
    <property type="molecule type" value="Genomic_DNA"/>
</dbReference>
<accession>A0A382R1R6</accession>
<name>A0A382R1R6_9ZZZZ</name>
<dbReference type="PROSITE" id="PS51257">
    <property type="entry name" value="PROKAR_LIPOPROTEIN"/>
    <property type="match status" value="1"/>
</dbReference>
<proteinExistence type="predicted"/>
<protein>
    <submittedName>
        <fullName evidence="1">Uncharacterized protein</fullName>
    </submittedName>
</protein>
<organism evidence="1">
    <name type="scientific">marine metagenome</name>
    <dbReference type="NCBI Taxonomy" id="408172"/>
    <lineage>
        <taxon>unclassified sequences</taxon>
        <taxon>metagenomes</taxon>
        <taxon>ecological metagenomes</taxon>
    </lineage>
</organism>
<gene>
    <name evidence="1" type="ORF">METZ01_LOCUS343974</name>
</gene>
<reference evidence="1" key="1">
    <citation type="submission" date="2018-05" db="EMBL/GenBank/DDBJ databases">
        <authorList>
            <person name="Lanie J.A."/>
            <person name="Ng W.-L."/>
            <person name="Kazmierczak K.M."/>
            <person name="Andrzejewski T.M."/>
            <person name="Davidsen T.M."/>
            <person name="Wayne K.J."/>
            <person name="Tettelin H."/>
            <person name="Glass J.I."/>
            <person name="Rusch D."/>
            <person name="Podicherti R."/>
            <person name="Tsui H.-C.T."/>
            <person name="Winkler M.E."/>
        </authorList>
    </citation>
    <scope>NUCLEOTIDE SEQUENCE</scope>
</reference>
<feature type="non-terminal residue" evidence="1">
    <location>
        <position position="239"/>
    </location>
</feature>